<dbReference type="GO" id="GO:0000160">
    <property type="term" value="P:phosphorelay signal transduction system"/>
    <property type="evidence" value="ECO:0007669"/>
    <property type="project" value="UniProtKB-KW"/>
</dbReference>
<evidence type="ECO:0000313" key="6">
    <source>
        <dbReference type="Proteomes" id="UP000676409"/>
    </source>
</evidence>
<evidence type="ECO:0000256" key="2">
    <source>
        <dbReference type="ARBA" id="ARBA00023012"/>
    </source>
</evidence>
<reference evidence="5" key="1">
    <citation type="submission" date="2021-04" db="EMBL/GenBank/DDBJ databases">
        <title>The complete genome sequence of Caulobacter sp. S6.</title>
        <authorList>
            <person name="Tang Y."/>
            <person name="Ouyang W."/>
            <person name="Liu Q."/>
            <person name="Huang B."/>
            <person name="Guo Z."/>
            <person name="Lei P."/>
        </authorList>
    </citation>
    <scope>NUCLEOTIDE SEQUENCE</scope>
    <source>
        <strain evidence="5">S6</strain>
    </source>
</reference>
<dbReference type="SUPFAM" id="SSF52172">
    <property type="entry name" value="CheY-like"/>
    <property type="match status" value="1"/>
</dbReference>
<dbReference type="InterPro" id="IPR011006">
    <property type="entry name" value="CheY-like_superfamily"/>
</dbReference>
<name>A0A975IU21_9CAUL</name>
<dbReference type="InterPro" id="IPR036890">
    <property type="entry name" value="HATPase_C_sf"/>
</dbReference>
<dbReference type="KEGG" id="caul:KCG34_20195"/>
<dbReference type="CDD" id="cd17546">
    <property type="entry name" value="REC_hyHK_CKI1_RcsC-like"/>
    <property type="match status" value="1"/>
</dbReference>
<dbReference type="Gene3D" id="3.30.565.10">
    <property type="entry name" value="Histidine kinase-like ATPase, C-terminal domain"/>
    <property type="match status" value="1"/>
</dbReference>
<dbReference type="Gene3D" id="3.40.50.2300">
    <property type="match status" value="1"/>
</dbReference>
<dbReference type="PANTHER" id="PTHR45339">
    <property type="entry name" value="HYBRID SIGNAL TRANSDUCTION HISTIDINE KINASE J"/>
    <property type="match status" value="1"/>
</dbReference>
<dbReference type="PROSITE" id="PS50110">
    <property type="entry name" value="RESPONSE_REGULATORY"/>
    <property type="match status" value="1"/>
</dbReference>
<feature type="domain" description="Response regulatory" evidence="4">
    <location>
        <begin position="297"/>
        <end position="414"/>
    </location>
</feature>
<keyword evidence="6" id="KW-1185">Reference proteome</keyword>
<dbReference type="SUPFAM" id="SSF55874">
    <property type="entry name" value="ATPase domain of HSP90 chaperone/DNA topoisomerase II/histidine kinase"/>
    <property type="match status" value="1"/>
</dbReference>
<dbReference type="EMBL" id="CP073078">
    <property type="protein sequence ID" value="QUD87348.1"/>
    <property type="molecule type" value="Genomic_DNA"/>
</dbReference>
<evidence type="ECO:0000256" key="1">
    <source>
        <dbReference type="ARBA" id="ARBA00022553"/>
    </source>
</evidence>
<keyword evidence="1 3" id="KW-0597">Phosphoprotein</keyword>
<evidence type="ECO:0000256" key="3">
    <source>
        <dbReference type="PROSITE-ProRule" id="PRU00169"/>
    </source>
</evidence>
<dbReference type="Proteomes" id="UP000676409">
    <property type="component" value="Chromosome"/>
</dbReference>
<evidence type="ECO:0000259" key="4">
    <source>
        <dbReference type="PROSITE" id="PS50110"/>
    </source>
</evidence>
<feature type="modified residue" description="4-aspartylphosphate" evidence="3">
    <location>
        <position position="346"/>
    </location>
</feature>
<evidence type="ECO:0000313" key="5">
    <source>
        <dbReference type="EMBL" id="QUD87348.1"/>
    </source>
</evidence>
<keyword evidence="2" id="KW-0902">Two-component regulatory system</keyword>
<dbReference type="AlphaFoldDB" id="A0A975IU21"/>
<organism evidence="5 6">
    <name type="scientific">Phenylobacterium montanum</name>
    <dbReference type="NCBI Taxonomy" id="2823693"/>
    <lineage>
        <taxon>Bacteria</taxon>
        <taxon>Pseudomonadati</taxon>
        <taxon>Pseudomonadota</taxon>
        <taxon>Alphaproteobacteria</taxon>
        <taxon>Caulobacterales</taxon>
        <taxon>Caulobacteraceae</taxon>
        <taxon>Phenylobacterium</taxon>
    </lineage>
</organism>
<dbReference type="RefSeq" id="WP_211937400.1">
    <property type="nucleotide sequence ID" value="NZ_CP073078.1"/>
</dbReference>
<dbReference type="SMART" id="SM00448">
    <property type="entry name" value="REC"/>
    <property type="match status" value="1"/>
</dbReference>
<sequence length="421" mass="44706">MVQNAYFGMERGASAADDRLSSAASAGSGSDRAAADDAVSAVDAWHGVVALAPQVDPGLRRAWAATNFEAAARRRVAPPAASPIAIERAIEGAFVAGDLLAAAEDAIDEAKAGAERGSWDERAFEVAALLGEVIGVVRPRAQLIGVELKLDPTGLDLPQVVGDPNRLRRVLLKLINGAIKSRRTGEVSLSLRGVERDHELAVDVIVAAGPRELRRREPARTAPRGRWRERWIDPELSFGITEDLAQVMDGVVDGVAESGFDLAVAMRLSLPTARVEPDFTVTKGARPAEPDALAGLRILVAEDSDLNRELIQMLLAPFGCEIDEATNGQAALQALDARAYDAILMDMNMPVMDGFEATRRIRSRADERSQTPVLAVTGRALSADIAKIRALGASGHLSKPFSTQELVAAILACTRPAGPLS</sequence>
<protein>
    <submittedName>
        <fullName evidence="5">Response regulator</fullName>
    </submittedName>
</protein>
<dbReference type="InterPro" id="IPR001789">
    <property type="entry name" value="Sig_transdc_resp-reg_receiver"/>
</dbReference>
<accession>A0A975IU21</accession>
<gene>
    <name evidence="5" type="ORF">KCG34_20195</name>
</gene>
<proteinExistence type="predicted"/>
<dbReference type="PANTHER" id="PTHR45339:SF1">
    <property type="entry name" value="HYBRID SIGNAL TRANSDUCTION HISTIDINE KINASE J"/>
    <property type="match status" value="1"/>
</dbReference>
<dbReference type="Pfam" id="PF00072">
    <property type="entry name" value="Response_reg"/>
    <property type="match status" value="1"/>
</dbReference>